<name>A0ABY2X8P4_9RHOB</name>
<proteinExistence type="predicted"/>
<feature type="transmembrane region" description="Helical" evidence="2">
    <location>
        <begin position="160"/>
        <end position="180"/>
    </location>
</feature>
<evidence type="ECO:0000313" key="3">
    <source>
        <dbReference type="EMBL" id="TMV11816.1"/>
    </source>
</evidence>
<dbReference type="Proteomes" id="UP001191082">
    <property type="component" value="Unassembled WGS sequence"/>
</dbReference>
<reference evidence="3 4" key="1">
    <citation type="submission" date="2019-05" db="EMBL/GenBank/DDBJ databases">
        <title>Marivita sp. nov. isolated from sea sediment.</title>
        <authorList>
            <person name="Kim W."/>
        </authorList>
    </citation>
    <scope>NUCLEOTIDE SEQUENCE [LARGE SCALE GENOMIC DNA]</scope>
    <source>
        <strain evidence="3 4">CAU 1492</strain>
    </source>
</reference>
<accession>A0ABY2X8P4</accession>
<organism evidence="3 4">
    <name type="scientific">Arenibacterium halophilum</name>
    <dbReference type="NCBI Taxonomy" id="2583821"/>
    <lineage>
        <taxon>Bacteria</taxon>
        <taxon>Pseudomonadati</taxon>
        <taxon>Pseudomonadota</taxon>
        <taxon>Alphaproteobacteria</taxon>
        <taxon>Rhodobacterales</taxon>
        <taxon>Paracoccaceae</taxon>
        <taxon>Arenibacterium</taxon>
    </lineage>
</organism>
<evidence type="ECO:0000256" key="1">
    <source>
        <dbReference type="SAM" id="MobiDB-lite"/>
    </source>
</evidence>
<evidence type="ECO:0000256" key="2">
    <source>
        <dbReference type="SAM" id="Phobius"/>
    </source>
</evidence>
<gene>
    <name evidence="3" type="ORF">FGK64_16280</name>
</gene>
<comment type="caution">
    <text evidence="3">The sequence shown here is derived from an EMBL/GenBank/DDBJ whole genome shotgun (WGS) entry which is preliminary data.</text>
</comment>
<sequence>MSRRVPLTVPAGERGVLRLFALDMPREQVRFLRDEPAALADKLGLSDIALSHVDFIRPEDLGELGLSGYLIDGCGVPAEQIAPDRTYLAEREGPVIVVLSRAFGGAAVTLKPGSGVVPFASYTRSGTDWSGDAPTSEAALPGSGPAPQSPRAARARARRIGGGLFAICMILIALGLWALFG</sequence>
<protein>
    <submittedName>
        <fullName evidence="3">Uncharacterized protein</fullName>
    </submittedName>
</protein>
<keyword evidence="2" id="KW-1133">Transmembrane helix</keyword>
<keyword evidence="4" id="KW-1185">Reference proteome</keyword>
<keyword evidence="2" id="KW-0472">Membrane</keyword>
<evidence type="ECO:0000313" key="4">
    <source>
        <dbReference type="Proteomes" id="UP001191082"/>
    </source>
</evidence>
<dbReference type="EMBL" id="VCPC01000003">
    <property type="protein sequence ID" value="TMV11816.1"/>
    <property type="molecule type" value="Genomic_DNA"/>
</dbReference>
<feature type="region of interest" description="Disordered" evidence="1">
    <location>
        <begin position="128"/>
        <end position="153"/>
    </location>
</feature>
<dbReference type="RefSeq" id="WP_138864877.1">
    <property type="nucleotide sequence ID" value="NZ_VCPC01000003.1"/>
</dbReference>
<keyword evidence="2" id="KW-0812">Transmembrane</keyword>
<feature type="compositionally biased region" description="Low complexity" evidence="1">
    <location>
        <begin position="141"/>
        <end position="152"/>
    </location>
</feature>